<dbReference type="PROSITE" id="PS00211">
    <property type="entry name" value="ABC_TRANSPORTER_1"/>
    <property type="match status" value="1"/>
</dbReference>
<organism evidence="14 15">
    <name type="scientific">Microtetraspora malaysiensis</name>
    <dbReference type="NCBI Taxonomy" id="161358"/>
    <lineage>
        <taxon>Bacteria</taxon>
        <taxon>Bacillati</taxon>
        <taxon>Actinomycetota</taxon>
        <taxon>Actinomycetes</taxon>
        <taxon>Streptosporangiales</taxon>
        <taxon>Streptosporangiaceae</taxon>
        <taxon>Microtetraspora</taxon>
    </lineage>
</organism>
<keyword evidence="6 11" id="KW-0812">Transmembrane</keyword>
<dbReference type="NCBIfam" id="TIGR01727">
    <property type="entry name" value="oligo_HPY"/>
    <property type="match status" value="1"/>
</dbReference>
<dbReference type="SUPFAM" id="SSF161098">
    <property type="entry name" value="MetI-like"/>
    <property type="match status" value="1"/>
</dbReference>
<dbReference type="InterPro" id="IPR003593">
    <property type="entry name" value="AAA+_ATPase"/>
</dbReference>
<accession>A0ABW6T3Y9</accession>
<dbReference type="PANTHER" id="PTHR43297">
    <property type="entry name" value="OLIGOPEPTIDE TRANSPORT ATP-BINDING PROTEIN APPD"/>
    <property type="match status" value="1"/>
</dbReference>
<dbReference type="InterPro" id="IPR035906">
    <property type="entry name" value="MetI-like_sf"/>
</dbReference>
<comment type="caution">
    <text evidence="14">The sequence shown here is derived from an EMBL/GenBank/DDBJ whole genome shotgun (WGS) entry which is preliminary data.</text>
</comment>
<feature type="transmembrane region" description="Helical" evidence="11">
    <location>
        <begin position="64"/>
        <end position="97"/>
    </location>
</feature>
<evidence type="ECO:0000259" key="12">
    <source>
        <dbReference type="PROSITE" id="PS50893"/>
    </source>
</evidence>
<comment type="subcellular location">
    <subcellularLocation>
        <location evidence="11">Cell membrane</location>
        <topology evidence="11">Multi-pass membrane protein</topology>
    </subcellularLocation>
    <subcellularLocation>
        <location evidence="2">Cell membrane</location>
        <topology evidence="2">Peripheral membrane protein</topology>
    </subcellularLocation>
    <subcellularLocation>
        <location evidence="1">Membrane</location>
        <topology evidence="1">Multi-pass membrane protein</topology>
    </subcellularLocation>
</comment>
<evidence type="ECO:0000313" key="15">
    <source>
        <dbReference type="Proteomes" id="UP001602013"/>
    </source>
</evidence>
<dbReference type="InterPro" id="IPR000515">
    <property type="entry name" value="MetI-like"/>
</dbReference>
<proteinExistence type="inferred from homology"/>
<feature type="domain" description="ABC transporter" evidence="12">
    <location>
        <begin position="293"/>
        <end position="537"/>
    </location>
</feature>
<feature type="transmembrane region" description="Helical" evidence="11">
    <location>
        <begin position="191"/>
        <end position="214"/>
    </location>
</feature>
<dbReference type="CDD" id="cd03257">
    <property type="entry name" value="ABC_NikE_OppD_transporters"/>
    <property type="match status" value="1"/>
</dbReference>
<evidence type="ECO:0000256" key="7">
    <source>
        <dbReference type="ARBA" id="ARBA00022741"/>
    </source>
</evidence>
<feature type="domain" description="ABC transmembrane type-1" evidence="13">
    <location>
        <begin position="70"/>
        <end position="259"/>
    </location>
</feature>
<dbReference type="SUPFAM" id="SSF52540">
    <property type="entry name" value="P-loop containing nucleoside triphosphate hydrolases"/>
    <property type="match status" value="1"/>
</dbReference>
<dbReference type="RefSeq" id="WP_387417391.1">
    <property type="nucleotide sequence ID" value="NZ_JBIASD010000041.1"/>
</dbReference>
<dbReference type="CDD" id="cd06261">
    <property type="entry name" value="TM_PBP2"/>
    <property type="match status" value="1"/>
</dbReference>
<dbReference type="Pfam" id="PF00005">
    <property type="entry name" value="ABC_tran"/>
    <property type="match status" value="1"/>
</dbReference>
<evidence type="ECO:0000256" key="8">
    <source>
        <dbReference type="ARBA" id="ARBA00022840"/>
    </source>
</evidence>
<dbReference type="InterPro" id="IPR050388">
    <property type="entry name" value="ABC_Ni/Peptide_Import"/>
</dbReference>
<evidence type="ECO:0000256" key="1">
    <source>
        <dbReference type="ARBA" id="ARBA00004141"/>
    </source>
</evidence>
<feature type="transmembrane region" description="Helical" evidence="11">
    <location>
        <begin position="234"/>
        <end position="259"/>
    </location>
</feature>
<dbReference type="Gene3D" id="1.10.3720.10">
    <property type="entry name" value="MetI-like"/>
    <property type="match status" value="1"/>
</dbReference>
<sequence>MRALLRTPLGAAAAFATALVLIMSVLGPALWSGTAGQVHTGALWQQPSAEHLLGTDALGRDILARVLAATGLSVGLALLATLVGLVSGVFLGGLSALLGGRAGRAAGAVIDVLVAFPGLLFALVLAVIFGAGEMGAVLAVGLAGTPSVARLTRNLAVSVAGKDFVAAARLLGVGRLRMLVRHILPNIGEPLIVNATIGAGQVLLAFAGLSFLGLGVQPPSFDWGRLLNEGLNRLYVNPAVALAPGVAVVLAGLAFSLFGEAVAKTLEARPARTAVPPAPAPARESEARHDVLLQVTDLHVVFPGSVHAVEGATFELRAGEKVGIVGESGSGKSLTALAVAGLVDEPGTIRAGRLEFGGVDLTGPSAHDRLGPDLAMIFQNPAVSLNPALRVGRQLAEVAEVHSGLPRKAAAARAVERLGAVRIAAPDRRSRQYPHELSGGMQQRVMIASGLMERPKLIIADEPTTALDTTVQEQVLRLLDQVCGETDAALLLISHDITVITRLCERVLVFYAGTVVEDLDVHRLAKSPAHPYTKALLAAVPTLEAPREQRLAVIPGSPPSPVERPEGCPFAPRCAHADDLCRTRRPRLAELGPGHRLACWHPQHDEHVEGGS</sequence>
<feature type="transmembrane region" description="Helical" evidence="11">
    <location>
        <begin position="109"/>
        <end position="131"/>
    </location>
</feature>
<dbReference type="PROSITE" id="PS50893">
    <property type="entry name" value="ABC_TRANSPORTER_2"/>
    <property type="match status" value="1"/>
</dbReference>
<dbReference type="InterPro" id="IPR017871">
    <property type="entry name" value="ABC_transporter-like_CS"/>
</dbReference>
<evidence type="ECO:0000313" key="14">
    <source>
        <dbReference type="EMBL" id="MFF3671198.1"/>
    </source>
</evidence>
<evidence type="ECO:0000256" key="4">
    <source>
        <dbReference type="ARBA" id="ARBA00022448"/>
    </source>
</evidence>
<keyword evidence="4 11" id="KW-0813">Transport</keyword>
<keyword evidence="7" id="KW-0547">Nucleotide-binding</keyword>
<evidence type="ECO:0000256" key="9">
    <source>
        <dbReference type="ARBA" id="ARBA00022989"/>
    </source>
</evidence>
<dbReference type="PROSITE" id="PS50928">
    <property type="entry name" value="ABC_TM1"/>
    <property type="match status" value="1"/>
</dbReference>
<dbReference type="InterPro" id="IPR027417">
    <property type="entry name" value="P-loop_NTPase"/>
</dbReference>
<comment type="similarity">
    <text evidence="3">Belongs to the ABC transporter superfamily.</text>
</comment>
<keyword evidence="15" id="KW-1185">Reference proteome</keyword>
<keyword evidence="9 11" id="KW-1133">Transmembrane helix</keyword>
<comment type="similarity">
    <text evidence="11">Belongs to the binding-protein-dependent transport system permease family.</text>
</comment>
<keyword evidence="10 11" id="KW-0472">Membrane</keyword>
<dbReference type="SMART" id="SM00382">
    <property type="entry name" value="AAA"/>
    <property type="match status" value="1"/>
</dbReference>
<dbReference type="Gene3D" id="3.40.50.300">
    <property type="entry name" value="P-loop containing nucleotide triphosphate hydrolases"/>
    <property type="match status" value="1"/>
</dbReference>
<evidence type="ECO:0000256" key="2">
    <source>
        <dbReference type="ARBA" id="ARBA00004202"/>
    </source>
</evidence>
<evidence type="ECO:0000256" key="11">
    <source>
        <dbReference type="RuleBase" id="RU363032"/>
    </source>
</evidence>
<evidence type="ECO:0000259" key="13">
    <source>
        <dbReference type="PROSITE" id="PS50928"/>
    </source>
</evidence>
<gene>
    <name evidence="14" type="ORF">ACFYXI_37010</name>
</gene>
<protein>
    <submittedName>
        <fullName evidence="14">Dipeptide/oligopeptide/nickel ABC transporter permease/ATP-binding protein</fullName>
    </submittedName>
</protein>
<reference evidence="14 15" key="1">
    <citation type="submission" date="2024-10" db="EMBL/GenBank/DDBJ databases">
        <title>The Natural Products Discovery Center: Release of the First 8490 Sequenced Strains for Exploring Actinobacteria Biosynthetic Diversity.</title>
        <authorList>
            <person name="Kalkreuter E."/>
            <person name="Kautsar S.A."/>
            <person name="Yang D."/>
            <person name="Bader C.D."/>
            <person name="Teijaro C.N."/>
            <person name="Fluegel L."/>
            <person name="Davis C.M."/>
            <person name="Simpson J.R."/>
            <person name="Lauterbach L."/>
            <person name="Steele A.D."/>
            <person name="Gui C."/>
            <person name="Meng S."/>
            <person name="Li G."/>
            <person name="Viehrig K."/>
            <person name="Ye F."/>
            <person name="Su P."/>
            <person name="Kiefer A.F."/>
            <person name="Nichols A."/>
            <person name="Cepeda A.J."/>
            <person name="Yan W."/>
            <person name="Fan B."/>
            <person name="Jiang Y."/>
            <person name="Adhikari A."/>
            <person name="Zheng C.-J."/>
            <person name="Schuster L."/>
            <person name="Cowan T.M."/>
            <person name="Smanski M.J."/>
            <person name="Chevrette M.G."/>
            <person name="De Carvalho L.P.S."/>
            <person name="Shen B."/>
        </authorList>
    </citation>
    <scope>NUCLEOTIDE SEQUENCE [LARGE SCALE GENOMIC DNA]</scope>
    <source>
        <strain evidence="14 15">NPDC002173</strain>
    </source>
</reference>
<evidence type="ECO:0000256" key="6">
    <source>
        <dbReference type="ARBA" id="ARBA00022692"/>
    </source>
</evidence>
<dbReference type="Pfam" id="PF08352">
    <property type="entry name" value="oligo_HPY"/>
    <property type="match status" value="1"/>
</dbReference>
<dbReference type="PANTHER" id="PTHR43297:SF2">
    <property type="entry name" value="DIPEPTIDE TRANSPORT ATP-BINDING PROTEIN DPPD"/>
    <property type="match status" value="1"/>
</dbReference>
<evidence type="ECO:0000256" key="5">
    <source>
        <dbReference type="ARBA" id="ARBA00022475"/>
    </source>
</evidence>
<keyword evidence="8" id="KW-0067">ATP-binding</keyword>
<name>A0ABW6T3Y9_9ACTN</name>
<dbReference type="InterPro" id="IPR013563">
    <property type="entry name" value="Oligopep_ABC_C"/>
</dbReference>
<dbReference type="EMBL" id="JBIASD010000041">
    <property type="protein sequence ID" value="MFF3671198.1"/>
    <property type="molecule type" value="Genomic_DNA"/>
</dbReference>
<dbReference type="Pfam" id="PF00528">
    <property type="entry name" value="BPD_transp_1"/>
    <property type="match status" value="1"/>
</dbReference>
<dbReference type="Proteomes" id="UP001602013">
    <property type="component" value="Unassembled WGS sequence"/>
</dbReference>
<evidence type="ECO:0000256" key="3">
    <source>
        <dbReference type="ARBA" id="ARBA00005417"/>
    </source>
</evidence>
<evidence type="ECO:0000256" key="10">
    <source>
        <dbReference type="ARBA" id="ARBA00023136"/>
    </source>
</evidence>
<dbReference type="InterPro" id="IPR003439">
    <property type="entry name" value="ABC_transporter-like_ATP-bd"/>
</dbReference>
<keyword evidence="5" id="KW-1003">Cell membrane</keyword>